<sequence length="561" mass="64932">MAAENYCRSAANGRRKRQVTTPASISNFGDDLLVDVIIRLPNPRSAFRCKSICKRWNSIISAPYFSRRLVSHQRTISAGEPPLLLPSDCDELMSSLLPVPSDEIRSRSYVSDCFKDLLLVGFSKWKYDELGRTFILCNPFTKQWVALPLAPPLEHRCENARLVCEAGNSITLDSGDGEGEVITHSSDYRFRVVRMYRREDPIAVILDVFCSNSVEWTKVVLDLDYNPSDWLRHLHKVVVSFDGKLYWTTWMGQVVEWNPFRLENDNRPRTLIRLPSHQSPSICVSQGALYIINMEGTRPPGRVKQVDGLIVWRLEEEEEEEGWKRHFEVSFKKLMCGVVIDECGLDIKCSELVRLVVVGQHSQKPEVIYLKGFYPNSDRYVILSCNLRVEELEFLARGRQHYNHMVFQPRMDLWPTAIPNYERLQGIESWVKPKRASNCSTSICSSQGVLYMIDMDSEMDSLSVWRLEKEEGWRRHYEVSLKYNIAAADKWGSKIKCSELEALNVVGQHSHKPEIIYLTAFHPDKECYVLLSCNLRMKELEFLAYRDKQCNRMVFPPRIDI</sequence>
<dbReference type="EMBL" id="OZ034815">
    <property type="protein sequence ID" value="CAL1371196.1"/>
    <property type="molecule type" value="Genomic_DNA"/>
</dbReference>
<proteinExistence type="predicted"/>
<dbReference type="InterPro" id="IPR055290">
    <property type="entry name" value="At3g26010-like"/>
</dbReference>
<evidence type="ECO:0000313" key="2">
    <source>
        <dbReference type="Proteomes" id="UP001497516"/>
    </source>
</evidence>
<dbReference type="PANTHER" id="PTHR35546">
    <property type="entry name" value="F-BOX PROTEIN INTERACTION DOMAIN PROTEIN-RELATED"/>
    <property type="match status" value="1"/>
</dbReference>
<dbReference type="SUPFAM" id="SSF81383">
    <property type="entry name" value="F-box domain"/>
    <property type="match status" value="1"/>
</dbReference>
<name>A0AAV2DBH5_9ROSI</name>
<dbReference type="PANTHER" id="PTHR35546:SF128">
    <property type="entry name" value="F-BOX ASSOCIATED DOMAIN-CONTAINING PROTEIN"/>
    <property type="match status" value="1"/>
</dbReference>
<organism evidence="1 2">
    <name type="scientific">Linum trigynum</name>
    <dbReference type="NCBI Taxonomy" id="586398"/>
    <lineage>
        <taxon>Eukaryota</taxon>
        <taxon>Viridiplantae</taxon>
        <taxon>Streptophyta</taxon>
        <taxon>Embryophyta</taxon>
        <taxon>Tracheophyta</taxon>
        <taxon>Spermatophyta</taxon>
        <taxon>Magnoliopsida</taxon>
        <taxon>eudicotyledons</taxon>
        <taxon>Gunneridae</taxon>
        <taxon>Pentapetalae</taxon>
        <taxon>rosids</taxon>
        <taxon>fabids</taxon>
        <taxon>Malpighiales</taxon>
        <taxon>Linaceae</taxon>
        <taxon>Linum</taxon>
    </lineage>
</organism>
<reference evidence="1 2" key="1">
    <citation type="submission" date="2024-04" db="EMBL/GenBank/DDBJ databases">
        <authorList>
            <person name="Fracassetti M."/>
        </authorList>
    </citation>
    <scope>NUCLEOTIDE SEQUENCE [LARGE SCALE GENOMIC DNA]</scope>
</reference>
<evidence type="ECO:0000313" key="1">
    <source>
        <dbReference type="EMBL" id="CAL1371196.1"/>
    </source>
</evidence>
<evidence type="ECO:0008006" key="3">
    <source>
        <dbReference type="Google" id="ProtNLM"/>
    </source>
</evidence>
<dbReference type="InterPro" id="IPR036047">
    <property type="entry name" value="F-box-like_dom_sf"/>
</dbReference>
<dbReference type="AlphaFoldDB" id="A0AAV2DBH5"/>
<protein>
    <recommendedName>
        <fullName evidence="3">F-box domain-containing protein</fullName>
    </recommendedName>
</protein>
<gene>
    <name evidence="1" type="ORF">LTRI10_LOCUS13274</name>
</gene>
<dbReference type="Proteomes" id="UP001497516">
    <property type="component" value="Chromosome 2"/>
</dbReference>
<accession>A0AAV2DBH5</accession>
<keyword evidence="2" id="KW-1185">Reference proteome</keyword>